<dbReference type="Gene3D" id="3.20.20.80">
    <property type="entry name" value="Glycosidases"/>
    <property type="match status" value="2"/>
</dbReference>
<dbReference type="PANTHER" id="PTHR31308:SF5">
    <property type="entry name" value="ERGOSTERYL-BETA-GLUCOSIDASE"/>
    <property type="match status" value="1"/>
</dbReference>
<dbReference type="Pfam" id="PF00150">
    <property type="entry name" value="Cellulase"/>
    <property type="match status" value="1"/>
</dbReference>
<dbReference type="GeneID" id="37009889"/>
<comment type="caution">
    <text evidence="6">The sequence shown here is derived from an EMBL/GenBank/DDBJ whole genome shotgun (WGS) entry which is preliminary data.</text>
</comment>
<dbReference type="GO" id="GO:1904462">
    <property type="term" value="P:ergosteryl 3-beta-D-glucoside catabolic process"/>
    <property type="evidence" value="ECO:0007669"/>
    <property type="project" value="TreeGrafter"/>
</dbReference>
<gene>
    <name evidence="6" type="ORF">CXQ85_004559</name>
</gene>
<evidence type="ECO:0000256" key="2">
    <source>
        <dbReference type="ARBA" id="ARBA00022801"/>
    </source>
</evidence>
<name>A0A2V1AVP1_9ASCO</name>
<protein>
    <recommendedName>
        <fullName evidence="8">Glycoside hydrolase family 5 C-terminal domain-containing protein</fullName>
    </recommendedName>
</protein>
<evidence type="ECO:0000259" key="5">
    <source>
        <dbReference type="Pfam" id="PF18564"/>
    </source>
</evidence>
<keyword evidence="2" id="KW-0378">Hydrolase</keyword>
<dbReference type="SUPFAM" id="SSF51445">
    <property type="entry name" value="(Trans)glycosidases"/>
    <property type="match status" value="1"/>
</dbReference>
<dbReference type="PANTHER" id="PTHR31308">
    <property type="match status" value="1"/>
</dbReference>
<dbReference type="EMBL" id="PKFO01000006">
    <property type="protein sequence ID" value="PVH21895.1"/>
    <property type="molecule type" value="Genomic_DNA"/>
</dbReference>
<dbReference type="GO" id="GO:0050295">
    <property type="term" value="F:steryl-beta-glucosidase activity"/>
    <property type="evidence" value="ECO:0007669"/>
    <property type="project" value="TreeGrafter"/>
</dbReference>
<keyword evidence="3" id="KW-0326">Glycosidase</keyword>
<dbReference type="AlphaFoldDB" id="A0A2V1AVP1"/>
<reference evidence="6 7" key="1">
    <citation type="submission" date="2017-12" db="EMBL/GenBank/DDBJ databases">
        <title>Genome Sequence of a Multidrug-Resistant Candida haemulonii Isolate from a Patient with Chronic Leg Ulcers in Israel.</title>
        <authorList>
            <person name="Chow N.A."/>
            <person name="Gade L."/>
            <person name="Batra D."/>
            <person name="Rowe L.A."/>
            <person name="Ben-Ami R."/>
            <person name="Loparev V.N."/>
            <person name="Litvintseva A.P."/>
        </authorList>
    </citation>
    <scope>NUCLEOTIDE SEQUENCE [LARGE SCALE GENOMIC DNA]</scope>
    <source>
        <strain evidence="6 7">B11899</strain>
    </source>
</reference>
<dbReference type="InterPro" id="IPR017853">
    <property type="entry name" value="GH"/>
</dbReference>
<evidence type="ECO:0000313" key="7">
    <source>
        <dbReference type="Proteomes" id="UP000244309"/>
    </source>
</evidence>
<dbReference type="InterPro" id="IPR041036">
    <property type="entry name" value="GH5_C"/>
</dbReference>
<feature type="domain" description="Glycoside hydrolase family 5 C-terminal" evidence="5">
    <location>
        <begin position="666"/>
        <end position="753"/>
    </location>
</feature>
<dbReference type="InterPro" id="IPR013780">
    <property type="entry name" value="Glyco_hydro_b"/>
</dbReference>
<dbReference type="GO" id="GO:0000272">
    <property type="term" value="P:polysaccharide catabolic process"/>
    <property type="evidence" value="ECO:0007669"/>
    <property type="project" value="InterPro"/>
</dbReference>
<dbReference type="Gene3D" id="2.60.40.1180">
    <property type="entry name" value="Golgi alpha-mannosidase II"/>
    <property type="match status" value="1"/>
</dbReference>
<feature type="domain" description="Glycoside hydrolase family 5" evidence="4">
    <location>
        <begin position="114"/>
        <end position="183"/>
    </location>
</feature>
<evidence type="ECO:0008006" key="8">
    <source>
        <dbReference type="Google" id="ProtNLM"/>
    </source>
</evidence>
<dbReference type="OrthoDB" id="9971853at2759"/>
<evidence type="ECO:0000313" key="6">
    <source>
        <dbReference type="EMBL" id="PVH21895.1"/>
    </source>
</evidence>
<dbReference type="Pfam" id="PF18564">
    <property type="entry name" value="Glyco_hydro_5_C"/>
    <property type="match status" value="1"/>
</dbReference>
<comment type="similarity">
    <text evidence="1">Belongs to the glycosyl hydrolase 5 (cellulase A) family.</text>
</comment>
<organism evidence="6 7">
    <name type="scientific">Candidozyma haemuli</name>
    <dbReference type="NCBI Taxonomy" id="45357"/>
    <lineage>
        <taxon>Eukaryota</taxon>
        <taxon>Fungi</taxon>
        <taxon>Dikarya</taxon>
        <taxon>Ascomycota</taxon>
        <taxon>Saccharomycotina</taxon>
        <taxon>Pichiomycetes</taxon>
        <taxon>Metschnikowiaceae</taxon>
        <taxon>Candidozyma</taxon>
    </lineage>
</organism>
<dbReference type="RefSeq" id="XP_025342835.1">
    <property type="nucleotide sequence ID" value="XM_025488173.1"/>
</dbReference>
<proteinExistence type="inferred from homology"/>
<dbReference type="VEuPathDB" id="FungiDB:CXQ85_004559"/>
<evidence type="ECO:0000259" key="4">
    <source>
        <dbReference type="Pfam" id="PF00150"/>
    </source>
</evidence>
<dbReference type="Proteomes" id="UP000244309">
    <property type="component" value="Unassembled WGS sequence"/>
</dbReference>
<evidence type="ECO:0000256" key="3">
    <source>
        <dbReference type="ARBA" id="ARBA00023295"/>
    </source>
</evidence>
<dbReference type="InterPro" id="IPR052066">
    <property type="entry name" value="Glycosphingolipid_Hydrolases"/>
</dbReference>
<dbReference type="STRING" id="45357.A0A2V1AVP1"/>
<dbReference type="InterPro" id="IPR001547">
    <property type="entry name" value="Glyco_hydro_5"/>
</dbReference>
<evidence type="ECO:0000256" key="1">
    <source>
        <dbReference type="ARBA" id="ARBA00005641"/>
    </source>
</evidence>
<accession>A0A2V1AVP1</accession>
<keyword evidence="7" id="KW-1185">Reference proteome</keyword>
<sequence>MEAAKDTLSNTLSMYSGGPDFSKSGAKPLRETFNGDIPTAENSTSSILPCEPLKIVDGRFVDPSGRKRVLKGINVDNSMKLPVKPFSPTYAGDSSDANNVFFEGDKVSFVGRPFPLEEAEQHWRRIKSWGYNTVRYVLTWEAIEHAGPKKYDDDFVNYTIEMLKIVHKVGGLYVFLESHQDVWSRYSGGSGAPLWTFYAAGLQPTNFHATEAAIVHNDPRFENPIDPEWYPRMFWPTNYSRLANLTMFTMFFAGKTYFPHLTIDGVNIQTYLQGHHQDALEYLSRKVVEALPELVKDGTLLGFESLNEPSAGLVGHPHLDKIPKEQALCLDTTPTAYQCFLLGMGLPVEVDVYSIGLAGPSKEGTRIVDPKGVKAWLTPEEASKFDAHYGWKRSGWTPGECIFAGLKIWEWTDSIDWNKVNSLSLEERLEVSKSQCRLLEPTYFNDASRISSYLGDKKAPKDLDMEFFLANFFIDFYLAYKKSVRSINKDFFLLLQPPIFTQPPNLEGDSRGVIDDRTIYAPHFYDMMTLLLKTWNENFNADMLGVSRGNYAHPALGVVVGQKAIRNCLKKQFIDIAYKDNKYTSQTAALDAFANGLEASGMHHTYWAYSAINSHEYGDHWNNEDFSFWSPEDQGKTFGAGETDAQKLKNCYPSADGVRAPSAVLRPFLVSSKGVTKAVEFDLKKAKFSLTLSIDDTSNLENTPTLIYVPKWHYPELNFNDIYASAGHVKYNEKLEYLEWYHPENAGEETIVIQKYSGKDTDVTKREETQGFCSIV</sequence>